<accession>A0A975DGE3</accession>
<keyword evidence="2" id="KW-0645">Protease</keyword>
<dbReference type="InterPro" id="IPR016047">
    <property type="entry name" value="M23ase_b-sheet_dom"/>
</dbReference>
<proteinExistence type="predicted"/>
<dbReference type="GO" id="GO:0004222">
    <property type="term" value="F:metalloendopeptidase activity"/>
    <property type="evidence" value="ECO:0007669"/>
    <property type="project" value="TreeGrafter"/>
</dbReference>
<evidence type="ECO:0000256" key="2">
    <source>
        <dbReference type="ARBA" id="ARBA00022670"/>
    </source>
</evidence>
<keyword evidence="4" id="KW-0378">Hydrolase</keyword>
<dbReference type="Gene3D" id="2.70.70.10">
    <property type="entry name" value="Glucose Permease (Domain IIA)"/>
    <property type="match status" value="1"/>
</dbReference>
<evidence type="ECO:0000313" key="8">
    <source>
        <dbReference type="EMBL" id="QTH71298.1"/>
    </source>
</evidence>
<dbReference type="GO" id="GO:0006508">
    <property type="term" value="P:proteolysis"/>
    <property type="evidence" value="ECO:0007669"/>
    <property type="project" value="UniProtKB-KW"/>
</dbReference>
<keyword evidence="5" id="KW-0862">Zinc</keyword>
<dbReference type="Proteomes" id="UP000664904">
    <property type="component" value="Chromosome"/>
</dbReference>
<dbReference type="CDD" id="cd12797">
    <property type="entry name" value="M23_peptidase"/>
    <property type="match status" value="1"/>
</dbReference>
<dbReference type="AlphaFoldDB" id="A0A975DGE3"/>
<dbReference type="SUPFAM" id="SSF51261">
    <property type="entry name" value="Duplicated hybrid motif"/>
    <property type="match status" value="1"/>
</dbReference>
<dbReference type="EMBL" id="CP072133">
    <property type="protein sequence ID" value="QTH71298.1"/>
    <property type="molecule type" value="Genomic_DNA"/>
</dbReference>
<dbReference type="PANTHER" id="PTHR21666">
    <property type="entry name" value="PEPTIDASE-RELATED"/>
    <property type="match status" value="1"/>
</dbReference>
<dbReference type="KEGG" id="pxi:J5O05_16145"/>
<dbReference type="PANTHER" id="PTHR21666:SF288">
    <property type="entry name" value="CELL DIVISION PROTEIN YTFB"/>
    <property type="match status" value="1"/>
</dbReference>
<dbReference type="InterPro" id="IPR050570">
    <property type="entry name" value="Cell_wall_metabolism_enzyme"/>
</dbReference>
<evidence type="ECO:0000256" key="6">
    <source>
        <dbReference type="ARBA" id="ARBA00023049"/>
    </source>
</evidence>
<dbReference type="InterPro" id="IPR011055">
    <property type="entry name" value="Dup_hybrid_motif"/>
</dbReference>
<evidence type="ECO:0000313" key="9">
    <source>
        <dbReference type="Proteomes" id="UP000664904"/>
    </source>
</evidence>
<sequence>MLFFLQGCEEESNATPTEVEKTDIVTEKGESKAPSLQRELDGSLALETVHQEVLTLRSGQTLTSLFEPLGVSAQELYLFAKLVSPDIKVDKLKSGVQFTITQEHNVLTKICTKSSFKTEICLAKVGSEWHREDQNFDVTSQLATASVQIESSLYELVSNSNVSMDVFNQMMLALSHFVDFQRDIRQGDTLNIVYEVLENSRGERQVGELQQVALMGQLHQLALYRFTDKEGNSAFYHKDGTLAQSFLLKTPVDGAKLSSKFGKRHHPVLGYTRLHKGLDFSAPLGTPVMAAGNGKIVHASRAGSFGNMVKIKHNNGYTTLYAHLKGFGKGVKVGKKVKQGQVIGYLGNTGLSQSRHLHYEVHQFDKAINPLSLKGVSDVQLTTREKPQFNVWVAKLDALHSATVSMTDVTQITEEE</sequence>
<evidence type="ECO:0000256" key="1">
    <source>
        <dbReference type="ARBA" id="ARBA00001947"/>
    </source>
</evidence>
<evidence type="ECO:0000256" key="3">
    <source>
        <dbReference type="ARBA" id="ARBA00022723"/>
    </source>
</evidence>
<dbReference type="Gene3D" id="3.10.450.350">
    <property type="match status" value="2"/>
</dbReference>
<keyword evidence="6" id="KW-0482">Metalloprotease</keyword>
<keyword evidence="9" id="KW-1185">Reference proteome</keyword>
<name>A0A975DGE3_9GAMM</name>
<keyword evidence="3" id="KW-0479">Metal-binding</keyword>
<dbReference type="Pfam" id="PF01551">
    <property type="entry name" value="Peptidase_M23"/>
    <property type="match status" value="1"/>
</dbReference>
<dbReference type="RefSeq" id="WP_208842939.1">
    <property type="nucleotide sequence ID" value="NZ_CP072133.1"/>
</dbReference>
<reference evidence="8" key="1">
    <citation type="submission" date="2021-03" db="EMBL/GenBank/DDBJ databases">
        <title>Complete Genome of Pseudoalteromonas xiamenensis STKMTI.2, a new potential marine bacterium producing anti-Vibrio compounds.</title>
        <authorList>
            <person name="Handayani D.P."/>
            <person name="Isnansetyo A."/>
            <person name="Istiqomah I."/>
            <person name="Jumina J."/>
        </authorList>
    </citation>
    <scope>NUCLEOTIDE SEQUENCE</scope>
    <source>
        <strain evidence="8">STKMTI.2</strain>
    </source>
</reference>
<organism evidence="8 9">
    <name type="scientific">Pseudoalteromonas xiamenensis</name>
    <dbReference type="NCBI Taxonomy" id="882626"/>
    <lineage>
        <taxon>Bacteria</taxon>
        <taxon>Pseudomonadati</taxon>
        <taxon>Pseudomonadota</taxon>
        <taxon>Gammaproteobacteria</taxon>
        <taxon>Alteromonadales</taxon>
        <taxon>Pseudoalteromonadaceae</taxon>
        <taxon>Pseudoalteromonas</taxon>
    </lineage>
</organism>
<protein>
    <submittedName>
        <fullName evidence="8">M23 family metallopeptidase</fullName>
    </submittedName>
</protein>
<evidence type="ECO:0000259" key="7">
    <source>
        <dbReference type="Pfam" id="PF01551"/>
    </source>
</evidence>
<comment type="cofactor">
    <cofactor evidence="1">
        <name>Zn(2+)</name>
        <dbReference type="ChEBI" id="CHEBI:29105"/>
    </cofactor>
</comment>
<feature type="domain" description="M23ase beta-sheet core" evidence="7">
    <location>
        <begin position="274"/>
        <end position="370"/>
    </location>
</feature>
<evidence type="ECO:0000256" key="4">
    <source>
        <dbReference type="ARBA" id="ARBA00022801"/>
    </source>
</evidence>
<evidence type="ECO:0000256" key="5">
    <source>
        <dbReference type="ARBA" id="ARBA00022833"/>
    </source>
</evidence>
<gene>
    <name evidence="8" type="ORF">J5O05_16145</name>
</gene>
<dbReference type="GO" id="GO:0046872">
    <property type="term" value="F:metal ion binding"/>
    <property type="evidence" value="ECO:0007669"/>
    <property type="project" value="UniProtKB-KW"/>
</dbReference>